<dbReference type="Gene3D" id="2.60.40.790">
    <property type="match status" value="1"/>
</dbReference>
<organism evidence="1 2">
    <name type="scientific">Paramarasmius palmivorus</name>
    <dbReference type="NCBI Taxonomy" id="297713"/>
    <lineage>
        <taxon>Eukaryota</taxon>
        <taxon>Fungi</taxon>
        <taxon>Dikarya</taxon>
        <taxon>Basidiomycota</taxon>
        <taxon>Agaricomycotina</taxon>
        <taxon>Agaricomycetes</taxon>
        <taxon>Agaricomycetidae</taxon>
        <taxon>Agaricales</taxon>
        <taxon>Marasmiineae</taxon>
        <taxon>Marasmiaceae</taxon>
        <taxon>Paramarasmius</taxon>
    </lineage>
</organism>
<dbReference type="InterPro" id="IPR008978">
    <property type="entry name" value="HSP20-like_chaperone"/>
</dbReference>
<proteinExistence type="predicted"/>
<name>A0AAW0B3K9_9AGAR</name>
<dbReference type="EMBL" id="JAYKXP010000183">
    <property type="protein sequence ID" value="KAK7020664.1"/>
    <property type="molecule type" value="Genomic_DNA"/>
</dbReference>
<evidence type="ECO:0000313" key="1">
    <source>
        <dbReference type="EMBL" id="KAK7020664.1"/>
    </source>
</evidence>
<keyword evidence="2" id="KW-1185">Reference proteome</keyword>
<gene>
    <name evidence="1" type="ORF">VNI00_017654</name>
</gene>
<dbReference type="SUPFAM" id="SSF49764">
    <property type="entry name" value="HSP20-like chaperones"/>
    <property type="match status" value="1"/>
</dbReference>
<evidence type="ECO:0008006" key="3">
    <source>
        <dbReference type="Google" id="ProtNLM"/>
    </source>
</evidence>
<dbReference type="AlphaFoldDB" id="A0AAW0B3K9"/>
<dbReference type="Proteomes" id="UP001383192">
    <property type="component" value="Unassembled WGS sequence"/>
</dbReference>
<comment type="caution">
    <text evidence="1">The sequence shown here is derived from an EMBL/GenBank/DDBJ whole genome shotgun (WGS) entry which is preliminary data.</text>
</comment>
<evidence type="ECO:0000313" key="2">
    <source>
        <dbReference type="Proteomes" id="UP001383192"/>
    </source>
</evidence>
<accession>A0AAW0B3K9</accession>
<sequence>MSSRPPVEPTPVVIEDSSLDALAKKIAALIHRQRETTEVRVTEGFIPRSDVFLVIPYDCFVALFEIPGVRREDVTVTVAGGKVTIEGSRKTPFKVYSPTHEAWEDSEEYVEGSSETSEPEHMRRLLKELRYGTFKEVFTSRLA</sequence>
<protein>
    <recommendedName>
        <fullName evidence="3">Hsp20/alpha crystallin family protein</fullName>
    </recommendedName>
</protein>
<reference evidence="1 2" key="1">
    <citation type="submission" date="2024-01" db="EMBL/GenBank/DDBJ databases">
        <title>A draft genome for a cacao thread blight-causing isolate of Paramarasmius palmivorus.</title>
        <authorList>
            <person name="Baruah I.K."/>
            <person name="Bukari Y."/>
            <person name="Amoako-Attah I."/>
            <person name="Meinhardt L.W."/>
            <person name="Bailey B.A."/>
            <person name="Cohen S.P."/>
        </authorList>
    </citation>
    <scope>NUCLEOTIDE SEQUENCE [LARGE SCALE GENOMIC DNA]</scope>
    <source>
        <strain evidence="1 2">GH-12</strain>
    </source>
</reference>
<dbReference type="CDD" id="cd06464">
    <property type="entry name" value="ACD_sHsps-like"/>
    <property type="match status" value="1"/>
</dbReference>